<evidence type="ECO:0000313" key="2">
    <source>
        <dbReference type="Proteomes" id="UP000268014"/>
    </source>
</evidence>
<organism evidence="3">
    <name type="scientific">Haemonchus placei</name>
    <name type="common">Barber's pole worm</name>
    <dbReference type="NCBI Taxonomy" id="6290"/>
    <lineage>
        <taxon>Eukaryota</taxon>
        <taxon>Metazoa</taxon>
        <taxon>Ecdysozoa</taxon>
        <taxon>Nematoda</taxon>
        <taxon>Chromadorea</taxon>
        <taxon>Rhabditida</taxon>
        <taxon>Rhabditina</taxon>
        <taxon>Rhabditomorpha</taxon>
        <taxon>Strongyloidea</taxon>
        <taxon>Trichostrongylidae</taxon>
        <taxon>Haemonchus</taxon>
    </lineage>
</organism>
<name>A0A0N4W2A3_HAEPC</name>
<reference evidence="3" key="1">
    <citation type="submission" date="2017-02" db="UniProtKB">
        <authorList>
            <consortium name="WormBaseParasite"/>
        </authorList>
    </citation>
    <scope>IDENTIFICATION</scope>
</reference>
<sequence>MLQSVSAHLMDERRQSRLIFDERRGSRRGTVGDALVASHHHTPPQWCGIGVIEDFQPSIPLTLDNTLSWAILSTLPKRGAVLKPRNRCVGTV</sequence>
<dbReference type="WBParaSite" id="HPLM_0000383201-mRNA-1">
    <property type="protein sequence ID" value="HPLM_0000383201-mRNA-1"/>
    <property type="gene ID" value="HPLM_0000383201"/>
</dbReference>
<dbReference type="AlphaFoldDB" id="A0A0N4W2A3"/>
<dbReference type="OMA" id="RCKGMIR"/>
<dbReference type="OrthoDB" id="5839460at2759"/>
<evidence type="ECO:0000313" key="1">
    <source>
        <dbReference type="EMBL" id="VDO21780.1"/>
    </source>
</evidence>
<keyword evidence="2" id="KW-1185">Reference proteome</keyword>
<evidence type="ECO:0000313" key="3">
    <source>
        <dbReference type="WBParaSite" id="HPLM_0000383201-mRNA-1"/>
    </source>
</evidence>
<reference evidence="1 2" key="2">
    <citation type="submission" date="2018-11" db="EMBL/GenBank/DDBJ databases">
        <authorList>
            <consortium name="Pathogen Informatics"/>
        </authorList>
    </citation>
    <scope>NUCLEOTIDE SEQUENCE [LARGE SCALE GENOMIC DNA]</scope>
    <source>
        <strain evidence="1 2">MHpl1</strain>
    </source>
</reference>
<dbReference type="Proteomes" id="UP000268014">
    <property type="component" value="Unassembled WGS sequence"/>
</dbReference>
<dbReference type="EMBL" id="UZAF01016150">
    <property type="protein sequence ID" value="VDO21780.1"/>
    <property type="molecule type" value="Genomic_DNA"/>
</dbReference>
<protein>
    <submittedName>
        <fullName evidence="3">GNAT family N-acetyltransferase</fullName>
    </submittedName>
</protein>
<gene>
    <name evidence="1" type="ORF">HPLM_LOCUS3824</name>
</gene>
<accession>A0A0N4W2A3</accession>
<proteinExistence type="predicted"/>